<dbReference type="InterPro" id="IPR029044">
    <property type="entry name" value="Nucleotide-diphossugar_trans"/>
</dbReference>
<sequence>MLNTNAHPLISVIVPNYNHAQYLKQRLDSVLNQTFQDFELIILDDCSTDKSKAAIETYRGHEKISHIIYNEQNSGSPFKQWEKGISLAKGEYIWIAESDDYCESNFLKIGLKSILDKKADIFISKTIRVDEKNNYIDSLDFWYKDLNSSKWKSNYINNNLDEIKSFLIYKNTIPNASGVIFKKIEAIKDCLSAIQNFKFCGDWLFWLMYLKKTNKVIFNSEIKNYFRTHNNTTRSKFQYTRNIEVLRIYKWVTTEILGKENKKLLSYYFDNYIRHYPRLHIFKNLNFVVKSLNFTYYGPYFILKNYLKTK</sequence>
<dbReference type="Proteomes" id="UP000323653">
    <property type="component" value="Chromosome"/>
</dbReference>
<dbReference type="KEGG" id="pej:FYC62_00600"/>
<organism evidence="2 3">
    <name type="scientific">Pedobacter aquae</name>
    <dbReference type="NCBI Taxonomy" id="2605747"/>
    <lineage>
        <taxon>Bacteria</taxon>
        <taxon>Pseudomonadati</taxon>
        <taxon>Bacteroidota</taxon>
        <taxon>Sphingobacteriia</taxon>
        <taxon>Sphingobacteriales</taxon>
        <taxon>Sphingobacteriaceae</taxon>
        <taxon>Pedobacter</taxon>
    </lineage>
</organism>
<dbReference type="Gene3D" id="3.90.550.10">
    <property type="entry name" value="Spore Coat Polysaccharide Biosynthesis Protein SpsA, Chain A"/>
    <property type="match status" value="1"/>
</dbReference>
<feature type="domain" description="Glycosyltransferase 2-like" evidence="1">
    <location>
        <begin position="11"/>
        <end position="155"/>
    </location>
</feature>
<evidence type="ECO:0000313" key="2">
    <source>
        <dbReference type="EMBL" id="QEK50331.1"/>
    </source>
</evidence>
<dbReference type="InterPro" id="IPR001173">
    <property type="entry name" value="Glyco_trans_2-like"/>
</dbReference>
<keyword evidence="3" id="KW-1185">Reference proteome</keyword>
<dbReference type="SUPFAM" id="SSF53448">
    <property type="entry name" value="Nucleotide-diphospho-sugar transferases"/>
    <property type="match status" value="1"/>
</dbReference>
<dbReference type="GO" id="GO:0016758">
    <property type="term" value="F:hexosyltransferase activity"/>
    <property type="evidence" value="ECO:0007669"/>
    <property type="project" value="UniProtKB-ARBA"/>
</dbReference>
<protein>
    <submittedName>
        <fullName evidence="2">Glycosyltransferase family 2 protein</fullName>
    </submittedName>
</protein>
<dbReference type="Pfam" id="PF00535">
    <property type="entry name" value="Glycos_transf_2"/>
    <property type="match status" value="1"/>
</dbReference>
<keyword evidence="2" id="KW-0808">Transferase</keyword>
<gene>
    <name evidence="2" type="ORF">FYC62_00600</name>
</gene>
<dbReference type="RefSeq" id="WP_149073537.1">
    <property type="nucleotide sequence ID" value="NZ_CP043329.1"/>
</dbReference>
<dbReference type="AlphaFoldDB" id="A0A5C0VFF5"/>
<proteinExistence type="predicted"/>
<dbReference type="PANTHER" id="PTHR22916:SF3">
    <property type="entry name" value="UDP-GLCNAC:BETAGAL BETA-1,3-N-ACETYLGLUCOSAMINYLTRANSFERASE-LIKE PROTEIN 1"/>
    <property type="match status" value="1"/>
</dbReference>
<dbReference type="PANTHER" id="PTHR22916">
    <property type="entry name" value="GLYCOSYLTRANSFERASE"/>
    <property type="match status" value="1"/>
</dbReference>
<accession>A0A5C0VFF5</accession>
<dbReference type="EMBL" id="CP043329">
    <property type="protein sequence ID" value="QEK50331.1"/>
    <property type="molecule type" value="Genomic_DNA"/>
</dbReference>
<evidence type="ECO:0000313" key="3">
    <source>
        <dbReference type="Proteomes" id="UP000323653"/>
    </source>
</evidence>
<reference evidence="2 3" key="1">
    <citation type="submission" date="2019-08" db="EMBL/GenBank/DDBJ databases">
        <title>Pedobacter sp. nov., isolated from Han river, South Korea.</title>
        <authorList>
            <person name="Lee D.-H."/>
            <person name="Kim Y.-S."/>
            <person name="Hwang E.-M."/>
            <person name="Le Tran T.C."/>
            <person name="Cha C.-J."/>
        </authorList>
    </citation>
    <scope>NUCLEOTIDE SEQUENCE [LARGE SCALE GENOMIC DNA]</scope>
    <source>
        <strain evidence="2 3">CJ43</strain>
    </source>
</reference>
<name>A0A5C0VFF5_9SPHI</name>
<evidence type="ECO:0000259" key="1">
    <source>
        <dbReference type="Pfam" id="PF00535"/>
    </source>
</evidence>